<dbReference type="EMBL" id="CP017269">
    <property type="protein sequence ID" value="AOT72076.1"/>
    <property type="molecule type" value="Genomic_DNA"/>
</dbReference>
<evidence type="ECO:0008006" key="3">
    <source>
        <dbReference type="Google" id="ProtNLM"/>
    </source>
</evidence>
<gene>
    <name evidence="1" type="ORF">Gferi_22575</name>
</gene>
<evidence type="ECO:0000313" key="2">
    <source>
        <dbReference type="Proteomes" id="UP000095743"/>
    </source>
</evidence>
<dbReference type="STRING" id="1424294.Gferi_22575"/>
<dbReference type="Proteomes" id="UP000095743">
    <property type="component" value="Chromosome"/>
</dbReference>
<sequence>MELVNRADLPRVKLPGRIIQNAVGKASAISSEKMTVGFATYSVESGPMDPHNHAEETVVILDCEKGWVRRGPSKDKLDERFILKKGTVLHFDELEWHVFEYEEDGYVDIMFIYGQVDNIRPEEMLQNK</sequence>
<protein>
    <recommendedName>
        <fullName evidence="3">Cupin</fullName>
    </recommendedName>
</protein>
<organism evidence="1 2">
    <name type="scientific">Geosporobacter ferrireducens</name>
    <dbReference type="NCBI Taxonomy" id="1424294"/>
    <lineage>
        <taxon>Bacteria</taxon>
        <taxon>Bacillati</taxon>
        <taxon>Bacillota</taxon>
        <taxon>Clostridia</taxon>
        <taxon>Peptostreptococcales</taxon>
        <taxon>Thermotaleaceae</taxon>
        <taxon>Geosporobacter</taxon>
    </lineage>
</organism>
<dbReference type="RefSeq" id="WP_069980391.1">
    <property type="nucleotide sequence ID" value="NZ_CP017269.1"/>
</dbReference>
<dbReference type="AlphaFoldDB" id="A0A1D8GMB6"/>
<name>A0A1D8GMB6_9FIRM</name>
<dbReference type="InterPro" id="IPR014710">
    <property type="entry name" value="RmlC-like_jellyroll"/>
</dbReference>
<evidence type="ECO:0000313" key="1">
    <source>
        <dbReference type="EMBL" id="AOT72076.1"/>
    </source>
</evidence>
<dbReference type="KEGG" id="gfe:Gferi_22575"/>
<proteinExistence type="predicted"/>
<dbReference type="Gene3D" id="2.60.120.10">
    <property type="entry name" value="Jelly Rolls"/>
    <property type="match status" value="1"/>
</dbReference>
<dbReference type="InterPro" id="IPR011051">
    <property type="entry name" value="RmlC_Cupin_sf"/>
</dbReference>
<reference evidence="1 2" key="1">
    <citation type="submission" date="2016-09" db="EMBL/GenBank/DDBJ databases">
        <title>Genomic analysis reveals versatility of anaerobic energy metabolism of Geosporobacter ferrireducens IRF9 of phylum Firmicutes.</title>
        <authorList>
            <person name="Kim S.-J."/>
        </authorList>
    </citation>
    <scope>NUCLEOTIDE SEQUENCE [LARGE SCALE GENOMIC DNA]</scope>
    <source>
        <strain evidence="1 2">IRF9</strain>
    </source>
</reference>
<dbReference type="SUPFAM" id="SSF51182">
    <property type="entry name" value="RmlC-like cupins"/>
    <property type="match status" value="1"/>
</dbReference>
<dbReference type="OrthoDB" id="2083387at2"/>
<accession>A0A1D8GMB6</accession>
<keyword evidence="2" id="KW-1185">Reference proteome</keyword>